<dbReference type="AlphaFoldDB" id="A0A6N7R212"/>
<evidence type="ECO:0000313" key="2">
    <source>
        <dbReference type="EMBL" id="MRI67565.1"/>
    </source>
</evidence>
<comment type="caution">
    <text evidence="2">The sequence shown here is derived from an EMBL/GenBank/DDBJ whole genome shotgun (WGS) entry which is preliminary data.</text>
</comment>
<sequence length="61" mass="6747">MRGYIKPTYLSEVFRVRNIQWLSVLGSIGVGIAAYSMMNGRGQGQAQRLLSNVTNMGNQGR</sequence>
<keyword evidence="1" id="KW-0812">Transmembrane</keyword>
<gene>
    <name evidence="2" type="ORF">GH885_14675</name>
</gene>
<dbReference type="Proteomes" id="UP000435187">
    <property type="component" value="Unassembled WGS sequence"/>
</dbReference>
<accession>A0A6N7R212</accession>
<name>A0A6N7R212_9BACI</name>
<protein>
    <submittedName>
        <fullName evidence="2">Uncharacterized protein</fullName>
    </submittedName>
</protein>
<organism evidence="2 3">
    <name type="scientific">Gracilibacillus thailandensis</name>
    <dbReference type="NCBI Taxonomy" id="563735"/>
    <lineage>
        <taxon>Bacteria</taxon>
        <taxon>Bacillati</taxon>
        <taxon>Bacillota</taxon>
        <taxon>Bacilli</taxon>
        <taxon>Bacillales</taxon>
        <taxon>Bacillaceae</taxon>
        <taxon>Gracilibacillus</taxon>
    </lineage>
</organism>
<dbReference type="EMBL" id="WJEE01000035">
    <property type="protein sequence ID" value="MRI67565.1"/>
    <property type="molecule type" value="Genomic_DNA"/>
</dbReference>
<keyword evidence="1" id="KW-0472">Membrane</keyword>
<feature type="transmembrane region" description="Helical" evidence="1">
    <location>
        <begin position="20"/>
        <end position="38"/>
    </location>
</feature>
<proteinExistence type="predicted"/>
<evidence type="ECO:0000256" key="1">
    <source>
        <dbReference type="SAM" id="Phobius"/>
    </source>
</evidence>
<keyword evidence="1" id="KW-1133">Transmembrane helix</keyword>
<keyword evidence="3" id="KW-1185">Reference proteome</keyword>
<evidence type="ECO:0000313" key="3">
    <source>
        <dbReference type="Proteomes" id="UP000435187"/>
    </source>
</evidence>
<reference evidence="2 3" key="1">
    <citation type="submission" date="2019-10" db="EMBL/GenBank/DDBJ databases">
        <title>Gracilibacillus salitolerans sp. nov., a moderate halophile isolated from a saline soil in northwest China.</title>
        <authorList>
            <person name="Gan L."/>
        </authorList>
    </citation>
    <scope>NUCLEOTIDE SEQUENCE [LARGE SCALE GENOMIC DNA]</scope>
    <source>
        <strain evidence="2 3">TP2-8</strain>
    </source>
</reference>